<dbReference type="KEGG" id="psti:SOO65_01880"/>
<evidence type="ECO:0000313" key="2">
    <source>
        <dbReference type="Proteomes" id="UP001324634"/>
    </source>
</evidence>
<protein>
    <submittedName>
        <fullName evidence="1">Uncharacterized protein</fullName>
    </submittedName>
</protein>
<gene>
    <name evidence="1" type="ORF">SOO65_01880</name>
</gene>
<keyword evidence="2" id="KW-1185">Reference proteome</keyword>
<reference evidence="1 2" key="1">
    <citation type="submission" date="2023-11" db="EMBL/GenBank/DDBJ databases">
        <title>Peredibacter starrii A3.12.</title>
        <authorList>
            <person name="Mitchell R.J."/>
        </authorList>
    </citation>
    <scope>NUCLEOTIDE SEQUENCE [LARGE SCALE GENOMIC DNA]</scope>
    <source>
        <strain evidence="1 2">A3.12</strain>
    </source>
</reference>
<dbReference type="Proteomes" id="UP001324634">
    <property type="component" value="Chromosome"/>
</dbReference>
<dbReference type="AlphaFoldDB" id="A0AAX4HQP5"/>
<dbReference type="EMBL" id="CP139487">
    <property type="protein sequence ID" value="WPU65487.1"/>
    <property type="molecule type" value="Genomic_DNA"/>
</dbReference>
<proteinExistence type="predicted"/>
<organism evidence="1 2">
    <name type="scientific">Peredibacter starrii</name>
    <dbReference type="NCBI Taxonomy" id="28202"/>
    <lineage>
        <taxon>Bacteria</taxon>
        <taxon>Pseudomonadati</taxon>
        <taxon>Bdellovibrionota</taxon>
        <taxon>Bacteriovoracia</taxon>
        <taxon>Bacteriovoracales</taxon>
        <taxon>Bacteriovoracaceae</taxon>
        <taxon>Peredibacter</taxon>
    </lineage>
</organism>
<sequence>MKLILLVGLITLSISINAKPTVRGEMIKLLPSELSALTNKSTEGEIEKAFKAKIRSKDKDAIYLQDQTTIGIKKSHFHYVYVVATQEMKEKTKGLFRQVYSNLYPQEKARIQKSLSETDHTAGSTITMEVPGENLKLEFINNESKTLRSMVIWPMDGDHP</sequence>
<name>A0AAX4HQP5_9BACT</name>
<evidence type="ECO:0000313" key="1">
    <source>
        <dbReference type="EMBL" id="WPU65487.1"/>
    </source>
</evidence>
<dbReference type="RefSeq" id="WP_321396047.1">
    <property type="nucleotide sequence ID" value="NZ_CP139487.1"/>
</dbReference>
<accession>A0AAX4HQP5</accession>